<dbReference type="EMBL" id="WPIN01000012">
    <property type="protein sequence ID" value="MVM33624.1"/>
    <property type="molecule type" value="Genomic_DNA"/>
</dbReference>
<organism evidence="1 2">
    <name type="scientific">Spirosoma arboris</name>
    <dbReference type="NCBI Taxonomy" id="2682092"/>
    <lineage>
        <taxon>Bacteria</taxon>
        <taxon>Pseudomonadati</taxon>
        <taxon>Bacteroidota</taxon>
        <taxon>Cytophagia</taxon>
        <taxon>Cytophagales</taxon>
        <taxon>Cytophagaceae</taxon>
        <taxon>Spirosoma</taxon>
    </lineage>
</organism>
<comment type="caution">
    <text evidence="1">The sequence shown here is derived from an EMBL/GenBank/DDBJ whole genome shotgun (WGS) entry which is preliminary data.</text>
</comment>
<evidence type="ECO:0000313" key="2">
    <source>
        <dbReference type="Proteomes" id="UP000436006"/>
    </source>
</evidence>
<proteinExistence type="predicted"/>
<reference evidence="1 2" key="1">
    <citation type="submission" date="2019-12" db="EMBL/GenBank/DDBJ databases">
        <title>Spirosoma sp. HMF4905 genome sequencing and assembly.</title>
        <authorList>
            <person name="Kang H."/>
            <person name="Cha I."/>
            <person name="Kim H."/>
            <person name="Joh K."/>
        </authorList>
    </citation>
    <scope>NUCLEOTIDE SEQUENCE [LARGE SCALE GENOMIC DNA]</scope>
    <source>
        <strain evidence="1 2">HMF4905</strain>
    </source>
</reference>
<dbReference type="Proteomes" id="UP000436006">
    <property type="component" value="Unassembled WGS sequence"/>
</dbReference>
<name>A0A7K1SIS2_9BACT</name>
<protein>
    <submittedName>
        <fullName evidence="1">Uncharacterized protein</fullName>
    </submittedName>
</protein>
<keyword evidence="2" id="KW-1185">Reference proteome</keyword>
<dbReference type="AlphaFoldDB" id="A0A7K1SIS2"/>
<dbReference type="RefSeq" id="WP_157588342.1">
    <property type="nucleotide sequence ID" value="NZ_WPIN01000012.1"/>
</dbReference>
<evidence type="ECO:0000313" key="1">
    <source>
        <dbReference type="EMBL" id="MVM33624.1"/>
    </source>
</evidence>
<sequence>MAKIIVVYDLPDPLHMLEGEIGEQQLWDIQHWLQEDLLGTELEHTHPSLNAPLFERISVISEADYTLSNRSVWQRGASN</sequence>
<gene>
    <name evidence="1" type="ORF">GO755_26535</name>
</gene>
<accession>A0A7K1SIS2</accession>